<dbReference type="InterPro" id="IPR027417">
    <property type="entry name" value="P-loop_NTPase"/>
</dbReference>
<dbReference type="InterPro" id="IPR003593">
    <property type="entry name" value="AAA+_ATPase"/>
</dbReference>
<proteinExistence type="inferred from homology"/>
<dbReference type="InterPro" id="IPR015860">
    <property type="entry name" value="ABC_transpr_TagH-like"/>
</dbReference>
<organism evidence="6 7">
    <name type="scientific">Rhodanobacter humi</name>
    <dbReference type="NCBI Taxonomy" id="1888173"/>
    <lineage>
        <taxon>Bacteria</taxon>
        <taxon>Pseudomonadati</taxon>
        <taxon>Pseudomonadota</taxon>
        <taxon>Gammaproteobacteria</taxon>
        <taxon>Lysobacterales</taxon>
        <taxon>Rhodanobacteraceae</taxon>
        <taxon>Rhodanobacter</taxon>
    </lineage>
</organism>
<dbReference type="SUPFAM" id="SSF52540">
    <property type="entry name" value="P-loop containing nucleoside triphosphate hydrolases"/>
    <property type="match status" value="1"/>
</dbReference>
<comment type="similarity">
    <text evidence="1">Belongs to the ABC transporter superfamily.</text>
</comment>
<evidence type="ECO:0000313" key="7">
    <source>
        <dbReference type="Proteomes" id="UP001562159"/>
    </source>
</evidence>
<dbReference type="InterPro" id="IPR003439">
    <property type="entry name" value="ABC_transporter-like_ATP-bd"/>
</dbReference>
<evidence type="ECO:0000259" key="5">
    <source>
        <dbReference type="PROSITE" id="PS50893"/>
    </source>
</evidence>
<dbReference type="PANTHER" id="PTHR46743:SF2">
    <property type="entry name" value="TEICHOIC ACIDS EXPORT ATP-BINDING PROTEIN TAGH"/>
    <property type="match status" value="1"/>
</dbReference>
<dbReference type="Pfam" id="PF00005">
    <property type="entry name" value="ABC_tran"/>
    <property type="match status" value="1"/>
</dbReference>
<dbReference type="Gene3D" id="2.70.50.60">
    <property type="entry name" value="abc- transporter (atp binding component) like domain"/>
    <property type="match status" value="1"/>
</dbReference>
<evidence type="ECO:0000256" key="3">
    <source>
        <dbReference type="ARBA" id="ARBA00022741"/>
    </source>
</evidence>
<dbReference type="GO" id="GO:0005524">
    <property type="term" value="F:ATP binding"/>
    <property type="evidence" value="ECO:0007669"/>
    <property type="project" value="UniProtKB-KW"/>
</dbReference>
<accession>A0ABV4AUL6</accession>
<evidence type="ECO:0000256" key="2">
    <source>
        <dbReference type="ARBA" id="ARBA00022448"/>
    </source>
</evidence>
<dbReference type="PANTHER" id="PTHR46743">
    <property type="entry name" value="TEICHOIC ACIDS EXPORT ATP-BINDING PROTEIN TAGH"/>
    <property type="match status" value="1"/>
</dbReference>
<dbReference type="InterPro" id="IPR050683">
    <property type="entry name" value="Bact_Polysacc_Export_ATP-bd"/>
</dbReference>
<comment type="caution">
    <text evidence="6">The sequence shown here is derived from an EMBL/GenBank/DDBJ whole genome shotgun (WGS) entry which is preliminary data.</text>
</comment>
<reference evidence="6 7" key="1">
    <citation type="submission" date="2024-07" db="EMBL/GenBank/DDBJ databases">
        <title>Molecular mechanisms and environmental adaptations of flagellar loss and biofilm growth of Rhodanobacter under environmental stress.</title>
        <authorList>
            <person name="Chen M."/>
        </authorList>
    </citation>
    <scope>NUCLEOTIDE SEQUENCE [LARGE SCALE GENOMIC DNA]</scope>
    <source>
        <strain evidence="6 7">RS22</strain>
    </source>
</reference>
<dbReference type="CDD" id="cd03220">
    <property type="entry name" value="ABC_KpsT_Wzt"/>
    <property type="match status" value="1"/>
</dbReference>
<dbReference type="SMART" id="SM00382">
    <property type="entry name" value="AAA"/>
    <property type="match status" value="1"/>
</dbReference>
<dbReference type="EMBL" id="JBGBPY010000001">
    <property type="protein sequence ID" value="MEY2183259.1"/>
    <property type="molecule type" value="Genomic_DNA"/>
</dbReference>
<evidence type="ECO:0000256" key="4">
    <source>
        <dbReference type="ARBA" id="ARBA00022840"/>
    </source>
</evidence>
<keyword evidence="3" id="KW-0547">Nucleotide-binding</keyword>
<evidence type="ECO:0000256" key="1">
    <source>
        <dbReference type="ARBA" id="ARBA00005417"/>
    </source>
</evidence>
<sequence>MSSDYAINVSAVGKSFRMYDRPHHRLFQGLFAGEGKKWYREFQALQDVNLQVTHGETVGIVGKNGSGKSTLLQIICGTLQASYGDVLVHGRVAALLELGAGFNPEFTGRENVYLNGAVLGLTRREVSDRFDSIAHFADIGEFIEQPVKTYSSGMYIRLAFAVAINSDPKILVVDEALSVGDEAFQRKCFGRIEELKANGCTVLFVSHSAGTIVQLCDRAVLLDEGRILMTGRPKDVVAAYQRLLYAPAERRADMRRQLLERNESKGNVAAGRTDLDAVNLNAVNDDPTVRRARISVNDVSLAERYDAELKPASTVHYAENGARISEPHIVNAAGKRVNILVPGQLYSYRYTVEFDKPAFQVSFGMMIKSLTGVELFGMSSHADGEFISQVEAGRVFAIEFRFMSRFLPGAYFMNAGCNGRLENGSAGFLHRIVDADIFKIEQKATNRSKAGFYDLAAEPSCQFVEQGAATDVGVGFN</sequence>
<gene>
    <name evidence="6" type="ORF">AB7878_12605</name>
</gene>
<dbReference type="CDD" id="cd10147">
    <property type="entry name" value="Wzt_C-like"/>
    <property type="match status" value="1"/>
</dbReference>
<dbReference type="Pfam" id="PF14524">
    <property type="entry name" value="Wzt_C"/>
    <property type="match status" value="1"/>
</dbReference>
<dbReference type="PROSITE" id="PS50893">
    <property type="entry name" value="ABC_TRANSPORTER_2"/>
    <property type="match status" value="1"/>
</dbReference>
<dbReference type="InterPro" id="IPR029439">
    <property type="entry name" value="Wzt_C"/>
</dbReference>
<keyword evidence="7" id="KW-1185">Reference proteome</keyword>
<keyword evidence="2" id="KW-0813">Transport</keyword>
<dbReference type="Gene3D" id="3.40.50.300">
    <property type="entry name" value="P-loop containing nucleotide triphosphate hydrolases"/>
    <property type="match status" value="1"/>
</dbReference>
<evidence type="ECO:0000313" key="6">
    <source>
        <dbReference type="EMBL" id="MEY2183259.1"/>
    </source>
</evidence>
<feature type="domain" description="ABC transporter" evidence="5">
    <location>
        <begin position="25"/>
        <end position="249"/>
    </location>
</feature>
<keyword evidence="4 6" id="KW-0067">ATP-binding</keyword>
<name>A0ABV4AUL6_9GAMM</name>
<protein>
    <submittedName>
        <fullName evidence="6">ABC transporter ATP-binding protein</fullName>
    </submittedName>
</protein>
<dbReference type="Proteomes" id="UP001562159">
    <property type="component" value="Unassembled WGS sequence"/>
</dbReference>